<dbReference type="Proteomes" id="UP000192927">
    <property type="component" value="Unassembled WGS sequence"/>
</dbReference>
<evidence type="ECO:0000256" key="3">
    <source>
        <dbReference type="ARBA" id="ARBA00022777"/>
    </source>
</evidence>
<evidence type="ECO:0000313" key="4">
    <source>
        <dbReference type="EMBL" id="SLM35130.1"/>
    </source>
</evidence>
<dbReference type="GO" id="GO:0019205">
    <property type="term" value="F:nucleobase-containing compound kinase activity"/>
    <property type="evidence" value="ECO:0007669"/>
    <property type="project" value="InterPro"/>
</dbReference>
<keyword evidence="3" id="KW-0418">Kinase</keyword>
<keyword evidence="2" id="KW-0547">Nucleotide-binding</keyword>
<name>A0A1W5CWG3_9LECA</name>
<dbReference type="GO" id="GO:0006139">
    <property type="term" value="P:nucleobase-containing compound metabolic process"/>
    <property type="evidence" value="ECO:0007669"/>
    <property type="project" value="InterPro"/>
</dbReference>
<evidence type="ECO:0000256" key="2">
    <source>
        <dbReference type="ARBA" id="ARBA00022741"/>
    </source>
</evidence>
<dbReference type="GO" id="GO:0016787">
    <property type="term" value="F:hydrolase activity"/>
    <property type="evidence" value="ECO:0007669"/>
    <property type="project" value="UniProtKB-KW"/>
</dbReference>
<keyword evidence="5" id="KW-1185">Reference proteome</keyword>
<dbReference type="InterPro" id="IPR011043">
    <property type="entry name" value="Gal_Oxase/kelch_b-propeller"/>
</dbReference>
<evidence type="ECO:0000256" key="1">
    <source>
        <dbReference type="ARBA" id="ARBA00022679"/>
    </source>
</evidence>
<keyword evidence="4" id="KW-0378">Hydrolase</keyword>
<dbReference type="EMBL" id="FWEW01000555">
    <property type="protein sequence ID" value="SLM35130.1"/>
    <property type="molecule type" value="Genomic_DNA"/>
</dbReference>
<dbReference type="Pfam" id="PF00406">
    <property type="entry name" value="ADK"/>
    <property type="match status" value="1"/>
</dbReference>
<sequence length="768" mass="85946">MREGSLVPAGIVIAALESEIVANLNAHKKRFLIDGFPRNTEQASILEDKVGQCKAALYFDCSKETMLKRVLRRAETSGRVDDNVDTFEKRYQGFLDDSMPVLGFFQSRDKLIKLHDANGVDSHVFDKDSAFVIGNTLYIDGGEENLVLNGVQTGQQILNYTLAIDLSSSFYTFPNDNSINVKVIEKGDCPNFNSIRFWVDSRNNIVYAYGGELSFLAPWSPWENTVVPLESLWTFTPNTTGGTWKSIDQYDSVWDKLTRPAFGLTASGAPGGFNLGGYSDSHTSQKTNIPGFVPVPGLQFFNFTSQKWSNSSASDYYATGTAVDGGMVYVPTWGSAGLVVILGGQTATPQVGLPGGERLVPLSNISIYDPDAQTWYYQLATGDVPDERDRFCVAGVRGGDNSTFEIFLYSGRQGSNQQVHARNDDMYILSLPAFVWFQVEYNPTDPRVLHTCHVVGNRQLLSVGGLNPSLPNTSVMWNDTDPYAGGLKVFDMTTLNWTNYYNASAAPYVPSDPVMTYYESKSRYPPEWNNPELGKLFIAPTSNNTNTANTSPTSTTSTTTCCPPLSPMALLEVEQKFVFCLSRLSKFRANQGTPPFRQLKFLGVRCFEDVYYDYFNTLSSKGIWIRKRDYEWQAKQSIQGTFTRSTFAETNDPKEIRDLIIKHMPQCAEAEDGFRLPELCRFKTSRENYLADGKFNIALDKTNFGHAVGEVELMAEDAPRAHKEIEDFMEHYSWFFGREPPKGKLTAYFEKYGMPSAVPAIDYSITVW</sequence>
<dbReference type="InterPro" id="IPR033690">
    <property type="entry name" value="Adenylat_kinase_CS"/>
</dbReference>
<keyword evidence="1" id="KW-0808">Transferase</keyword>
<dbReference type="Gene3D" id="2.40.320.10">
    <property type="entry name" value="Hypothetical Protein Pfu-838710-001"/>
    <property type="match status" value="1"/>
</dbReference>
<accession>A0A1W5CWG3</accession>
<dbReference type="CDD" id="cd01428">
    <property type="entry name" value="ADK"/>
    <property type="match status" value="1"/>
</dbReference>
<dbReference type="PRINTS" id="PR00094">
    <property type="entry name" value="ADENYLTKNASE"/>
</dbReference>
<dbReference type="PROSITE" id="PS00113">
    <property type="entry name" value="ADENYLATE_KINASE"/>
    <property type="match status" value="1"/>
</dbReference>
<dbReference type="SUPFAM" id="SSF50965">
    <property type="entry name" value="Galactose oxidase, central domain"/>
    <property type="match status" value="1"/>
</dbReference>
<dbReference type="GO" id="GO:0005524">
    <property type="term" value="F:ATP binding"/>
    <property type="evidence" value="ECO:0007669"/>
    <property type="project" value="InterPro"/>
</dbReference>
<dbReference type="AlphaFoldDB" id="A0A1W5CWG3"/>
<dbReference type="InterPro" id="IPR027417">
    <property type="entry name" value="P-loop_NTPase"/>
</dbReference>
<dbReference type="InterPro" id="IPR000850">
    <property type="entry name" value="Adenylat/UMP-CMP_kin"/>
</dbReference>
<dbReference type="SUPFAM" id="SSF55154">
    <property type="entry name" value="CYTH-like phosphatases"/>
    <property type="match status" value="1"/>
</dbReference>
<dbReference type="SUPFAM" id="SSF52540">
    <property type="entry name" value="P-loop containing nucleoside triphosphate hydrolases"/>
    <property type="match status" value="1"/>
</dbReference>
<protein>
    <submittedName>
        <fullName evidence="4">p-loop containing nucleoside triphosphate hydrolase</fullName>
    </submittedName>
</protein>
<reference evidence="5" key="1">
    <citation type="submission" date="2017-03" db="EMBL/GenBank/DDBJ databases">
        <authorList>
            <person name="Sharma R."/>
            <person name="Thines M."/>
        </authorList>
    </citation>
    <scope>NUCLEOTIDE SEQUENCE [LARGE SCALE GENOMIC DNA]</scope>
</reference>
<dbReference type="Gene3D" id="3.40.50.300">
    <property type="entry name" value="P-loop containing nucleotide triphosphate hydrolases"/>
    <property type="match status" value="1"/>
</dbReference>
<proteinExistence type="predicted"/>
<organism evidence="4 5">
    <name type="scientific">Lasallia pustulata</name>
    <dbReference type="NCBI Taxonomy" id="136370"/>
    <lineage>
        <taxon>Eukaryota</taxon>
        <taxon>Fungi</taxon>
        <taxon>Dikarya</taxon>
        <taxon>Ascomycota</taxon>
        <taxon>Pezizomycotina</taxon>
        <taxon>Lecanoromycetes</taxon>
        <taxon>OSLEUM clade</taxon>
        <taxon>Umbilicariomycetidae</taxon>
        <taxon>Umbilicariales</taxon>
        <taxon>Umbilicariaceae</taxon>
        <taxon>Lasallia</taxon>
    </lineage>
</organism>
<dbReference type="PANTHER" id="PTHR23359">
    <property type="entry name" value="NUCLEOTIDE KINASE"/>
    <property type="match status" value="1"/>
</dbReference>
<dbReference type="InterPro" id="IPR033469">
    <property type="entry name" value="CYTH-like_dom_sf"/>
</dbReference>
<evidence type="ECO:0000313" key="5">
    <source>
        <dbReference type="Proteomes" id="UP000192927"/>
    </source>
</evidence>